<gene>
    <name evidence="1" type="ORF">CARUB_v10022262mg</name>
</gene>
<dbReference type="eggNOG" id="KOG1820">
    <property type="taxonomic scope" value="Eukaryota"/>
</dbReference>
<name>R0GG86_9BRAS</name>
<evidence type="ECO:0000313" key="1">
    <source>
        <dbReference type="EMBL" id="EOA34696.1"/>
    </source>
</evidence>
<dbReference type="InterPro" id="IPR011989">
    <property type="entry name" value="ARM-like"/>
</dbReference>
<dbReference type="GO" id="GO:0061863">
    <property type="term" value="F:microtubule plus end polymerase"/>
    <property type="evidence" value="ECO:0007669"/>
    <property type="project" value="InterPro"/>
</dbReference>
<reference evidence="2" key="1">
    <citation type="journal article" date="2013" name="Nat. Genet.">
        <title>The Capsella rubella genome and the genomic consequences of rapid mating system evolution.</title>
        <authorList>
            <person name="Slotte T."/>
            <person name="Hazzouri K.M."/>
            <person name="Agren J.A."/>
            <person name="Koenig D."/>
            <person name="Maumus F."/>
            <person name="Guo Y.L."/>
            <person name="Steige K."/>
            <person name="Platts A.E."/>
            <person name="Escobar J.S."/>
            <person name="Newman L.K."/>
            <person name="Wang W."/>
            <person name="Mandakova T."/>
            <person name="Vello E."/>
            <person name="Smith L.M."/>
            <person name="Henz S.R."/>
            <person name="Steffen J."/>
            <person name="Takuno S."/>
            <person name="Brandvain Y."/>
            <person name="Coop G."/>
            <person name="Andolfatto P."/>
            <person name="Hu T.T."/>
            <person name="Blanchette M."/>
            <person name="Clark R.M."/>
            <person name="Quesneville H."/>
            <person name="Nordborg M."/>
            <person name="Gaut B.S."/>
            <person name="Lysak M.A."/>
            <person name="Jenkins J."/>
            <person name="Grimwood J."/>
            <person name="Chapman J."/>
            <person name="Prochnik S."/>
            <person name="Shu S."/>
            <person name="Rokhsar D."/>
            <person name="Schmutz J."/>
            <person name="Weigel D."/>
            <person name="Wright S.I."/>
        </authorList>
    </citation>
    <scope>NUCLEOTIDE SEQUENCE [LARGE SCALE GENOMIC DNA]</scope>
    <source>
        <strain evidence="2">cv. Monte Gargano</strain>
    </source>
</reference>
<proteinExistence type="predicted"/>
<evidence type="ECO:0000313" key="2">
    <source>
        <dbReference type="Proteomes" id="UP000029121"/>
    </source>
</evidence>
<dbReference type="PANTHER" id="PTHR12609">
    <property type="entry name" value="MICROTUBULE ASSOCIATED PROTEIN XMAP215"/>
    <property type="match status" value="1"/>
</dbReference>
<feature type="non-terminal residue" evidence="1">
    <location>
        <position position="130"/>
    </location>
</feature>
<dbReference type="Proteomes" id="UP000029121">
    <property type="component" value="Unassembled WGS sequence"/>
</dbReference>
<dbReference type="STRING" id="81985.R0GG86"/>
<dbReference type="EMBL" id="KB870806">
    <property type="protein sequence ID" value="EOA34696.1"/>
    <property type="molecule type" value="Genomic_DNA"/>
</dbReference>
<accession>R0GG86</accession>
<sequence length="130" mass="14562">MKCPTAFYETLLYKNMKEHKNPKFLSEGLLWMGSVVDDFGVSLSKLELSLSIWHDLIDSCNDLLLQSSTAATRIATVKMLGALHKFMLKGFLKHVLLSALDAEYEEKHLGGVSDFVDVIHLLKLASTSMM</sequence>
<dbReference type="GO" id="GO:0007051">
    <property type="term" value="P:spindle organization"/>
    <property type="evidence" value="ECO:0007669"/>
    <property type="project" value="InterPro"/>
</dbReference>
<dbReference type="Gene3D" id="1.25.10.10">
    <property type="entry name" value="Leucine-rich Repeat Variant"/>
    <property type="match status" value="1"/>
</dbReference>
<keyword evidence="2" id="KW-1185">Reference proteome</keyword>
<dbReference type="AlphaFoldDB" id="R0GG86"/>
<protein>
    <submittedName>
        <fullName evidence="1">Uncharacterized protein</fullName>
    </submittedName>
</protein>
<dbReference type="GO" id="GO:0030951">
    <property type="term" value="P:establishment or maintenance of microtubule cytoskeleton polarity"/>
    <property type="evidence" value="ECO:0007669"/>
    <property type="project" value="InterPro"/>
</dbReference>
<organism evidence="1 2">
    <name type="scientific">Capsella rubella</name>
    <dbReference type="NCBI Taxonomy" id="81985"/>
    <lineage>
        <taxon>Eukaryota</taxon>
        <taxon>Viridiplantae</taxon>
        <taxon>Streptophyta</taxon>
        <taxon>Embryophyta</taxon>
        <taxon>Tracheophyta</taxon>
        <taxon>Spermatophyta</taxon>
        <taxon>Magnoliopsida</taxon>
        <taxon>eudicotyledons</taxon>
        <taxon>Gunneridae</taxon>
        <taxon>Pentapetalae</taxon>
        <taxon>rosids</taxon>
        <taxon>malvids</taxon>
        <taxon>Brassicales</taxon>
        <taxon>Brassicaceae</taxon>
        <taxon>Camelineae</taxon>
        <taxon>Capsella</taxon>
    </lineage>
</organism>
<dbReference type="GO" id="GO:0051010">
    <property type="term" value="F:microtubule plus-end binding"/>
    <property type="evidence" value="ECO:0007669"/>
    <property type="project" value="InterPro"/>
</dbReference>
<dbReference type="InterPro" id="IPR045110">
    <property type="entry name" value="XMAP215"/>
</dbReference>
<dbReference type="GO" id="GO:0046785">
    <property type="term" value="P:microtubule polymerization"/>
    <property type="evidence" value="ECO:0007669"/>
    <property type="project" value="InterPro"/>
</dbReference>